<evidence type="ECO:0000256" key="8">
    <source>
        <dbReference type="ARBA" id="ARBA00060041"/>
    </source>
</evidence>
<dbReference type="GO" id="GO:0071555">
    <property type="term" value="P:cell wall organization"/>
    <property type="evidence" value="ECO:0007669"/>
    <property type="project" value="UniProtKB-KW"/>
</dbReference>
<dbReference type="Proteomes" id="UP000202031">
    <property type="component" value="Chromosome"/>
</dbReference>
<proteinExistence type="inferred from homology"/>
<feature type="transmembrane region" description="Helical" evidence="10">
    <location>
        <begin position="310"/>
        <end position="334"/>
    </location>
</feature>
<feature type="transmembrane region" description="Helical" evidence="10">
    <location>
        <begin position="179"/>
        <end position="199"/>
    </location>
</feature>
<dbReference type="KEGG" id="clx:CLAN_0888"/>
<dbReference type="HAMAP" id="MF_02078">
    <property type="entry name" value="MurJ_MviN"/>
    <property type="match status" value="1"/>
</dbReference>
<keyword evidence="10" id="KW-0813">Transport</keyword>
<protein>
    <recommendedName>
        <fullName evidence="10">Probable lipid II flippase MurJ</fullName>
    </recommendedName>
</protein>
<name>A0A1X9SN05_9BACT</name>
<evidence type="ECO:0000313" key="11">
    <source>
        <dbReference type="EMBL" id="ARQ97633.1"/>
    </source>
</evidence>
<keyword evidence="7 10" id="KW-0472">Membrane</keyword>
<feature type="transmembrane region" description="Helical" evidence="10">
    <location>
        <begin position="113"/>
        <end position="140"/>
    </location>
</feature>
<comment type="caution">
    <text evidence="10">Lacks conserved residue(s) required for the propagation of feature annotation.</text>
</comment>
<evidence type="ECO:0000256" key="4">
    <source>
        <dbReference type="ARBA" id="ARBA00022960"/>
    </source>
</evidence>
<sequence>MLKHFFTNSIGILCSRVLGFIRDLMTANALGASIWSDIFFVAFKLPNLFRRLFGEGAFSQAFMPNLVKVSQKGLFAAEILIKLTITMLILSLIVMLFAPLVTKALAYGFSDEVIALAVPLVRINFWYLLAIFIVTLLSALLQYKNHFATTAFSTAFLNISMIMALFLANDLDQQNAALYLSWGVVVGGLLQVLSHIIALKKLNLLRLLTLGIIKFAKGKRAKFNKFWQNFGHGIIGSSANQLSDFISTFIASFLATGAISYLYYANRIFQLPLALFAIALSTAIFPKIAKAIKSDNNQTALNLLKKSFNLLFFLLLFSTIGGYILSKEIIWLLFQRGEFSSQNTIESAKVLQMYILGLLPFGLYKLFSLWLYAKMQQKIAAKIAIYSLFINTILCLIFFKPLGASGLALASSISGLFLLGYAICVFGFKQFLDISLNRLNLITIILAAIFGYLLVELKDFVYANL</sequence>
<reference evidence="12" key="1">
    <citation type="journal article" date="2017" name="Genome Biol. Evol.">
        <title>Comparative Genomic Analysis Identifies a Campylobacter Clade Deficient in Selenium Metabolism.</title>
        <authorList>
            <person name="Miller W.G."/>
            <person name="Yee E."/>
            <person name="Lopes B.S."/>
            <person name="Chapman M.H."/>
            <person name="Huynh S."/>
            <person name="Bono J.L."/>
            <person name="Parker C.T."/>
            <person name="Strachan N.J.C."/>
            <person name="Forbes K.J."/>
        </authorList>
    </citation>
    <scope>NUCLEOTIDE SEQUENCE [LARGE SCALE GENOMIC DNA]</scope>
    <source>
        <strain evidence="12">NCTC 13004</strain>
    </source>
</reference>
<keyword evidence="5 10" id="KW-0573">Peptidoglycan synthesis</keyword>
<dbReference type="PRINTS" id="PR01806">
    <property type="entry name" value="VIRFACTRMVIN"/>
</dbReference>
<feature type="transmembrane region" description="Helical" evidence="10">
    <location>
        <begin position="269"/>
        <end position="289"/>
    </location>
</feature>
<accession>A0A1X9SN05</accession>
<dbReference type="EMBL" id="CP015578">
    <property type="protein sequence ID" value="ARQ97633.1"/>
    <property type="molecule type" value="Genomic_DNA"/>
</dbReference>
<keyword evidence="2 10" id="KW-1003">Cell membrane</keyword>
<dbReference type="InterPro" id="IPR051050">
    <property type="entry name" value="Lipid_II_flippase_MurJ/MviN"/>
</dbReference>
<reference evidence="12" key="2">
    <citation type="journal article" date="2017" name="Genome Biol. Evol.">
        <title>Comparative genomic analysis identifies a Campylobacter clade deficient in selenium metabolism.</title>
        <authorList>
            <person name="Miller W.G."/>
            <person name="Yee E."/>
            <person name="Lopes B.S."/>
            <person name="Chapman M.H."/>
            <person name="Huynh S."/>
            <person name="Bono J.L."/>
            <person name="Parker C.T."/>
            <person name="Strachan N.J.C."/>
            <person name="Forbes K.J."/>
        </authorList>
    </citation>
    <scope>NUCLEOTIDE SEQUENCE [LARGE SCALE GENOMIC DNA]</scope>
    <source>
        <strain evidence="12">NCTC 13004</strain>
    </source>
</reference>
<comment type="function">
    <text evidence="8 10">Involved in peptidoglycan biosynthesis. Transports lipid-linked peptidoglycan precursors from the inner to the outer leaflet of the cytoplasmic membrane.</text>
</comment>
<dbReference type="CDD" id="cd13123">
    <property type="entry name" value="MATE_MurJ_like"/>
    <property type="match status" value="1"/>
</dbReference>
<dbReference type="GeneID" id="46921360"/>
<comment type="pathway">
    <text evidence="10">Cell wall biogenesis; peptidoglycan biosynthesis.</text>
</comment>
<dbReference type="PANTHER" id="PTHR47019">
    <property type="entry name" value="LIPID II FLIPPASE MURJ"/>
    <property type="match status" value="1"/>
</dbReference>
<keyword evidence="3 10" id="KW-0812">Transmembrane</keyword>
<evidence type="ECO:0000256" key="5">
    <source>
        <dbReference type="ARBA" id="ARBA00022984"/>
    </source>
</evidence>
<evidence type="ECO:0000256" key="1">
    <source>
        <dbReference type="ARBA" id="ARBA00004651"/>
    </source>
</evidence>
<feature type="transmembrane region" description="Helical" evidence="10">
    <location>
        <begin position="379"/>
        <end position="399"/>
    </location>
</feature>
<gene>
    <name evidence="10 11" type="primary">murJ</name>
    <name evidence="11" type="ORF">CLAN_0888</name>
</gene>
<feature type="transmembrane region" description="Helical" evidence="10">
    <location>
        <begin position="354"/>
        <end position="372"/>
    </location>
</feature>
<dbReference type="Pfam" id="PF03023">
    <property type="entry name" value="MurJ"/>
    <property type="match status" value="1"/>
</dbReference>
<feature type="transmembrane region" description="Helical" evidence="10">
    <location>
        <begin position="147"/>
        <end position="167"/>
    </location>
</feature>
<dbReference type="NCBIfam" id="TIGR01695">
    <property type="entry name" value="murJ_mviN"/>
    <property type="match status" value="1"/>
</dbReference>
<feature type="transmembrane region" description="Helical" evidence="10">
    <location>
        <begin position="439"/>
        <end position="455"/>
    </location>
</feature>
<comment type="subcellular location">
    <subcellularLocation>
        <location evidence="1 10">Cell membrane</location>
        <topology evidence="1 10">Multi-pass membrane protein</topology>
    </subcellularLocation>
</comment>
<dbReference type="GO" id="GO:0034204">
    <property type="term" value="P:lipid translocation"/>
    <property type="evidence" value="ECO:0007669"/>
    <property type="project" value="TreeGrafter"/>
</dbReference>
<evidence type="ECO:0000256" key="2">
    <source>
        <dbReference type="ARBA" id="ARBA00022475"/>
    </source>
</evidence>
<comment type="similarity">
    <text evidence="9 10">Belongs to the MurJ/MviN family.</text>
</comment>
<feature type="transmembrane region" description="Helical" evidence="10">
    <location>
        <begin position="79"/>
        <end position="101"/>
    </location>
</feature>
<evidence type="ECO:0000256" key="7">
    <source>
        <dbReference type="ARBA" id="ARBA00023136"/>
    </source>
</evidence>
<dbReference type="InterPro" id="IPR004268">
    <property type="entry name" value="MurJ"/>
</dbReference>
<keyword evidence="6 10" id="KW-1133">Transmembrane helix</keyword>
<dbReference type="UniPathway" id="UPA00219"/>
<dbReference type="GO" id="GO:0008360">
    <property type="term" value="P:regulation of cell shape"/>
    <property type="evidence" value="ECO:0007669"/>
    <property type="project" value="UniProtKB-KW"/>
</dbReference>
<evidence type="ECO:0000256" key="6">
    <source>
        <dbReference type="ARBA" id="ARBA00022989"/>
    </source>
</evidence>
<evidence type="ECO:0000313" key="12">
    <source>
        <dbReference type="Proteomes" id="UP000202031"/>
    </source>
</evidence>
<evidence type="ECO:0000256" key="9">
    <source>
        <dbReference type="ARBA" id="ARBA00061532"/>
    </source>
</evidence>
<organism evidence="11 12">
    <name type="scientific">Campylobacter lanienae NCTC 13004</name>
    <dbReference type="NCBI Taxonomy" id="1031753"/>
    <lineage>
        <taxon>Bacteria</taxon>
        <taxon>Pseudomonadati</taxon>
        <taxon>Campylobacterota</taxon>
        <taxon>Epsilonproteobacteria</taxon>
        <taxon>Campylobacterales</taxon>
        <taxon>Campylobacteraceae</taxon>
        <taxon>Campylobacter</taxon>
    </lineage>
</organism>
<dbReference type="GO" id="GO:0009252">
    <property type="term" value="P:peptidoglycan biosynthetic process"/>
    <property type="evidence" value="ECO:0007669"/>
    <property type="project" value="UniProtKB-UniRule"/>
</dbReference>
<evidence type="ECO:0000256" key="10">
    <source>
        <dbReference type="HAMAP-Rule" id="MF_02078"/>
    </source>
</evidence>
<dbReference type="GO" id="GO:0015648">
    <property type="term" value="F:lipid-linked peptidoglycan transporter activity"/>
    <property type="evidence" value="ECO:0007669"/>
    <property type="project" value="UniProtKB-UniRule"/>
</dbReference>
<dbReference type="PANTHER" id="PTHR47019:SF1">
    <property type="entry name" value="LIPID II FLIPPASE MURJ"/>
    <property type="match status" value="1"/>
</dbReference>
<dbReference type="RefSeq" id="WP_100590687.1">
    <property type="nucleotide sequence ID" value="NZ_CP015578.1"/>
</dbReference>
<feature type="transmembrane region" description="Helical" evidence="10">
    <location>
        <begin position="405"/>
        <end position="427"/>
    </location>
</feature>
<feature type="transmembrane region" description="Helical" evidence="10">
    <location>
        <begin position="245"/>
        <end position="263"/>
    </location>
</feature>
<dbReference type="AlphaFoldDB" id="A0A1X9SN05"/>
<dbReference type="GO" id="GO:0005886">
    <property type="term" value="C:plasma membrane"/>
    <property type="evidence" value="ECO:0007669"/>
    <property type="project" value="UniProtKB-SubCell"/>
</dbReference>
<evidence type="ECO:0000256" key="3">
    <source>
        <dbReference type="ARBA" id="ARBA00022692"/>
    </source>
</evidence>
<keyword evidence="4 10" id="KW-0133">Cell shape</keyword>
<keyword evidence="10" id="KW-0961">Cell wall biogenesis/degradation</keyword>